<proteinExistence type="predicted"/>
<accession>A0A562RZ21</accession>
<dbReference type="InterPro" id="IPR011990">
    <property type="entry name" value="TPR-like_helical_dom_sf"/>
</dbReference>
<comment type="caution">
    <text evidence="2">The sequence shown here is derived from an EMBL/GenBank/DDBJ whole genome shotgun (WGS) entry which is preliminary data.</text>
</comment>
<evidence type="ECO:0000256" key="1">
    <source>
        <dbReference type="SAM" id="Coils"/>
    </source>
</evidence>
<dbReference type="RefSeq" id="WP_144682873.1">
    <property type="nucleotide sequence ID" value="NZ_VLLC01000005.1"/>
</dbReference>
<protein>
    <recommendedName>
        <fullName evidence="4">Tetratricopeptide repeat protein</fullName>
    </recommendedName>
</protein>
<keyword evidence="3" id="KW-1185">Reference proteome</keyword>
<evidence type="ECO:0000313" key="3">
    <source>
        <dbReference type="Proteomes" id="UP000318307"/>
    </source>
</evidence>
<reference evidence="2 3" key="1">
    <citation type="submission" date="2019-07" db="EMBL/GenBank/DDBJ databases">
        <title>Genome sequencing of 100 strains of the haloalkaliphilic chemolithoautotrophic sulfur-oxidizing bacterium Thioalkalivibrio.</title>
        <authorList>
            <person name="Muyzer G."/>
        </authorList>
    </citation>
    <scope>NUCLEOTIDE SEQUENCE [LARGE SCALE GENOMIC DNA]</scope>
    <source>
        <strain evidence="2 3">ASO4-4</strain>
    </source>
</reference>
<evidence type="ECO:0008006" key="4">
    <source>
        <dbReference type="Google" id="ProtNLM"/>
    </source>
</evidence>
<dbReference type="AlphaFoldDB" id="A0A562RZ21"/>
<name>A0A562RZ21_9BACT</name>
<dbReference type="OrthoDB" id="5415075at2"/>
<keyword evidence="1" id="KW-0175">Coiled coil</keyword>
<dbReference type="SUPFAM" id="SSF48452">
    <property type="entry name" value="TPR-like"/>
    <property type="match status" value="1"/>
</dbReference>
<evidence type="ECO:0000313" key="2">
    <source>
        <dbReference type="EMBL" id="TWI74355.1"/>
    </source>
</evidence>
<feature type="coiled-coil region" evidence="1">
    <location>
        <begin position="43"/>
        <end position="70"/>
    </location>
</feature>
<dbReference type="EMBL" id="VLLC01000005">
    <property type="protein sequence ID" value="TWI74355.1"/>
    <property type="molecule type" value="Genomic_DNA"/>
</dbReference>
<dbReference type="Proteomes" id="UP000318307">
    <property type="component" value="Unassembled WGS sequence"/>
</dbReference>
<gene>
    <name evidence="2" type="ORF">LZ24_00958</name>
</gene>
<organism evidence="2 3">
    <name type="scientific">Desulfobotulus alkaliphilus</name>
    <dbReference type="NCBI Taxonomy" id="622671"/>
    <lineage>
        <taxon>Bacteria</taxon>
        <taxon>Pseudomonadati</taxon>
        <taxon>Thermodesulfobacteriota</taxon>
        <taxon>Desulfobacteria</taxon>
        <taxon>Desulfobacterales</taxon>
        <taxon>Desulfobacteraceae</taxon>
        <taxon>Desulfobotulus</taxon>
    </lineage>
</organism>
<sequence>MSVKDKFQVILKEARLYSSQGLFDEALTRFEALEKLVEPIIGLKNKEILLSDIRQRISELHEKISAASEKNENRTFTARESELVNTLLPDTEETPAEMRLEKARLLARYGSYPAAIALFSAILKDKKFGENAGSGLITAMVKDQREGEAADLLRQWETSGIFSQKQLARFQSLIPGMTSGMEAVEDSSMDLLPVSSVGIRLENVPEELNDQVDLDVSFQSGNLVSLIISSKDKKLIDDLKVGLRLNDMRCYSPVAVFRSSGVVASKHQINAGPKKGDWCLNIEIKG</sequence>